<evidence type="ECO:0000313" key="13">
    <source>
        <dbReference type="Ensembl" id="ENSOTSP00005083736.2"/>
    </source>
</evidence>
<keyword evidence="2 9" id="KW-0812">Transmembrane</keyword>
<evidence type="ECO:0000256" key="5">
    <source>
        <dbReference type="ARBA" id="ARBA00023136"/>
    </source>
</evidence>
<dbReference type="InterPro" id="IPR007110">
    <property type="entry name" value="Ig-like_dom"/>
</dbReference>
<dbReference type="Pfam" id="PF13765">
    <property type="entry name" value="PRY"/>
    <property type="match status" value="1"/>
</dbReference>
<dbReference type="SMART" id="SM00449">
    <property type="entry name" value="SPRY"/>
    <property type="match status" value="1"/>
</dbReference>
<dbReference type="InterPro" id="IPR003877">
    <property type="entry name" value="SPRY_dom"/>
</dbReference>
<feature type="domain" description="B30.2/SPRY" evidence="11">
    <location>
        <begin position="249"/>
        <end position="441"/>
    </location>
</feature>
<dbReference type="InterPro" id="IPR050143">
    <property type="entry name" value="TRIM/RBCC"/>
</dbReference>
<evidence type="ECO:0000256" key="4">
    <source>
        <dbReference type="ARBA" id="ARBA00022989"/>
    </source>
</evidence>
<dbReference type="GO" id="GO:0050863">
    <property type="term" value="P:regulation of T cell activation"/>
    <property type="evidence" value="ECO:0007669"/>
    <property type="project" value="UniProtKB-ARBA"/>
</dbReference>
<evidence type="ECO:0000259" key="12">
    <source>
        <dbReference type="PROSITE" id="PS50835"/>
    </source>
</evidence>
<dbReference type="PRINTS" id="PR01407">
    <property type="entry name" value="BUTYPHLNCDUF"/>
</dbReference>
<feature type="transmembrane region" description="Helical" evidence="9">
    <location>
        <begin position="243"/>
        <end position="267"/>
    </location>
</feature>
<accession>A0A8C8IS88</accession>
<dbReference type="CDD" id="cd13733">
    <property type="entry name" value="SPRY_PRY_C-I_1"/>
    <property type="match status" value="1"/>
</dbReference>
<dbReference type="InterPro" id="IPR001870">
    <property type="entry name" value="B30.2/SPRY"/>
</dbReference>
<dbReference type="InterPro" id="IPR053896">
    <property type="entry name" value="BTN3A2-like_Ig-C"/>
</dbReference>
<evidence type="ECO:0000256" key="3">
    <source>
        <dbReference type="ARBA" id="ARBA00022729"/>
    </source>
</evidence>
<evidence type="ECO:0008006" key="15">
    <source>
        <dbReference type="Google" id="ProtNLM"/>
    </source>
</evidence>
<reference evidence="13" key="2">
    <citation type="submission" date="2025-09" db="UniProtKB">
        <authorList>
            <consortium name="Ensembl"/>
        </authorList>
    </citation>
    <scope>IDENTIFICATION</scope>
</reference>
<keyword evidence="14" id="KW-1185">Reference proteome</keyword>
<evidence type="ECO:0000256" key="10">
    <source>
        <dbReference type="SAM" id="SignalP"/>
    </source>
</evidence>
<evidence type="ECO:0000313" key="14">
    <source>
        <dbReference type="Proteomes" id="UP000694402"/>
    </source>
</evidence>
<dbReference type="InterPro" id="IPR006574">
    <property type="entry name" value="PRY"/>
</dbReference>
<dbReference type="GeneTree" id="ENSGT01050000244843"/>
<dbReference type="Pfam" id="PF22705">
    <property type="entry name" value="C2-set_3"/>
    <property type="match status" value="1"/>
</dbReference>
<evidence type="ECO:0000256" key="6">
    <source>
        <dbReference type="ARBA" id="ARBA00023157"/>
    </source>
</evidence>
<feature type="domain" description="Ig-like" evidence="12">
    <location>
        <begin position="45"/>
        <end position="161"/>
    </location>
</feature>
<dbReference type="InterPro" id="IPR013783">
    <property type="entry name" value="Ig-like_fold"/>
</dbReference>
<reference evidence="13" key="1">
    <citation type="submission" date="2025-08" db="UniProtKB">
        <authorList>
            <consortium name="Ensembl"/>
        </authorList>
    </citation>
    <scope>IDENTIFICATION</scope>
</reference>
<evidence type="ECO:0000259" key="11">
    <source>
        <dbReference type="PROSITE" id="PS50188"/>
    </source>
</evidence>
<dbReference type="InterPro" id="IPR043136">
    <property type="entry name" value="B30.2/SPRY_sf"/>
</dbReference>
<evidence type="ECO:0000256" key="7">
    <source>
        <dbReference type="ARBA" id="ARBA00023180"/>
    </source>
</evidence>
<comment type="subcellular location">
    <subcellularLocation>
        <location evidence="1">Membrane</location>
        <topology evidence="1">Single-pass type I membrane protein</topology>
    </subcellularLocation>
</comment>
<protein>
    <recommendedName>
        <fullName evidence="15">Butyrophilin subfamily 1 member A1-like</fullName>
    </recommendedName>
</protein>
<evidence type="ECO:0000256" key="9">
    <source>
        <dbReference type="SAM" id="Phobius"/>
    </source>
</evidence>
<dbReference type="FunFam" id="2.60.40.10:FF:000142">
    <property type="entry name" value="V-set domain-containing T-cell activation inhibitor 1"/>
    <property type="match status" value="1"/>
</dbReference>
<keyword evidence="6" id="KW-1015">Disulfide bond</keyword>
<dbReference type="GO" id="GO:0016020">
    <property type="term" value="C:membrane"/>
    <property type="evidence" value="ECO:0007669"/>
    <property type="project" value="UniProtKB-SubCell"/>
</dbReference>
<organism evidence="13 14">
    <name type="scientific">Oncorhynchus tshawytscha</name>
    <name type="common">Chinook salmon</name>
    <name type="synonym">Salmo tshawytscha</name>
    <dbReference type="NCBI Taxonomy" id="74940"/>
    <lineage>
        <taxon>Eukaryota</taxon>
        <taxon>Metazoa</taxon>
        <taxon>Chordata</taxon>
        <taxon>Craniata</taxon>
        <taxon>Vertebrata</taxon>
        <taxon>Euteleostomi</taxon>
        <taxon>Actinopterygii</taxon>
        <taxon>Neopterygii</taxon>
        <taxon>Teleostei</taxon>
        <taxon>Protacanthopterygii</taxon>
        <taxon>Salmoniformes</taxon>
        <taxon>Salmonidae</taxon>
        <taxon>Salmoninae</taxon>
        <taxon>Oncorhynchus</taxon>
    </lineage>
</organism>
<feature type="signal peptide" evidence="10">
    <location>
        <begin position="1"/>
        <end position="24"/>
    </location>
</feature>
<keyword evidence="5 9" id="KW-0472">Membrane</keyword>
<dbReference type="Gene3D" id="2.60.120.920">
    <property type="match status" value="1"/>
</dbReference>
<evidence type="ECO:0000256" key="2">
    <source>
        <dbReference type="ARBA" id="ARBA00022692"/>
    </source>
</evidence>
<dbReference type="InterPro" id="IPR013106">
    <property type="entry name" value="Ig_V-set"/>
</dbReference>
<dbReference type="InterPro" id="IPR003879">
    <property type="entry name" value="Butyrophylin_SPRY"/>
</dbReference>
<sequence>METGPDSLFLTLLLLLHSSHSVSGNYNAHFILLCVLLHFCLFSSERFEVLGPSDSIVAVAGEDIILPCYLKPNISAEDMTVDWLKLDFLDGRVFRYQNHRIIRDDQIPSYRRRTSLFEEELWRGNTSLKLTRVQGTDEGHYKCFIKSICVSVAVGSKPVVSIEGHREGGMCLLCESEGWHPEPELVWLNSKESISLLELLRYIETSRDSTESNNMSFTKTLLLMCNDVCVLGELFDYATPLRMAFTVLCCLGAIIGIGLSLAVYWILDVTLDPDTSSPWVTLSEDRKQVRHGETRQDLPDNPERFDNTACVLGKEGFSSGSFYYEVQVKGKTWWKLGVVRESINKKGRITLSPDDGFWTVWLWNGEYKAATTPHVTLLLREKPLKVGVFVDYEKGQVSFYNVEARCHIYSFTGCTFTEKLYPFFNPGGSDSISLVVCPVDVTD</sequence>
<dbReference type="Gene3D" id="2.60.40.10">
    <property type="entry name" value="Immunoglobulins"/>
    <property type="match status" value="2"/>
</dbReference>
<evidence type="ECO:0000256" key="1">
    <source>
        <dbReference type="ARBA" id="ARBA00004479"/>
    </source>
</evidence>
<dbReference type="GO" id="GO:1903037">
    <property type="term" value="P:regulation of leukocyte cell-cell adhesion"/>
    <property type="evidence" value="ECO:0007669"/>
    <property type="project" value="UniProtKB-ARBA"/>
</dbReference>
<dbReference type="PANTHER" id="PTHR24103">
    <property type="entry name" value="E3 UBIQUITIN-PROTEIN LIGASE TRIM"/>
    <property type="match status" value="1"/>
</dbReference>
<dbReference type="SUPFAM" id="SSF48726">
    <property type="entry name" value="Immunoglobulin"/>
    <property type="match status" value="1"/>
</dbReference>
<dbReference type="AlphaFoldDB" id="A0A8C8IS88"/>
<dbReference type="Proteomes" id="UP000694402">
    <property type="component" value="Unassembled WGS sequence"/>
</dbReference>
<keyword evidence="3 10" id="KW-0732">Signal</keyword>
<dbReference type="PROSITE" id="PS50188">
    <property type="entry name" value="B302_SPRY"/>
    <property type="match status" value="1"/>
</dbReference>
<dbReference type="Pfam" id="PF00622">
    <property type="entry name" value="SPRY"/>
    <property type="match status" value="1"/>
</dbReference>
<dbReference type="InterPro" id="IPR036179">
    <property type="entry name" value="Ig-like_dom_sf"/>
</dbReference>
<keyword evidence="4 9" id="KW-1133">Transmembrane helix</keyword>
<dbReference type="Pfam" id="PF07686">
    <property type="entry name" value="V-set"/>
    <property type="match status" value="1"/>
</dbReference>
<feature type="chain" id="PRO_5044206268" description="Butyrophilin subfamily 1 member A1-like" evidence="10">
    <location>
        <begin position="25"/>
        <end position="443"/>
    </location>
</feature>
<dbReference type="SMART" id="SM00589">
    <property type="entry name" value="PRY"/>
    <property type="match status" value="1"/>
</dbReference>
<dbReference type="InterPro" id="IPR013320">
    <property type="entry name" value="ConA-like_dom_sf"/>
</dbReference>
<dbReference type="Ensembl" id="ENSOTST00005090911.2">
    <property type="protein sequence ID" value="ENSOTSP00005083736.2"/>
    <property type="gene ID" value="ENSOTSG00005039600.2"/>
</dbReference>
<dbReference type="PROSITE" id="PS50835">
    <property type="entry name" value="IG_LIKE"/>
    <property type="match status" value="1"/>
</dbReference>
<dbReference type="SUPFAM" id="SSF49899">
    <property type="entry name" value="Concanavalin A-like lectins/glucanases"/>
    <property type="match status" value="1"/>
</dbReference>
<keyword evidence="8" id="KW-0393">Immunoglobulin domain</keyword>
<proteinExistence type="predicted"/>
<dbReference type="FunFam" id="2.60.120.920:FF:000004">
    <property type="entry name" value="Butyrophilin subfamily 1 member A1"/>
    <property type="match status" value="1"/>
</dbReference>
<name>A0A8C8IS88_ONCTS</name>
<evidence type="ECO:0000256" key="8">
    <source>
        <dbReference type="ARBA" id="ARBA00023319"/>
    </source>
</evidence>
<keyword evidence="7" id="KW-0325">Glycoprotein</keyword>